<accession>A0A1M4TDU6</accession>
<gene>
    <name evidence="1" type="ORF">SAMN02745131_00423</name>
</gene>
<sequence>MSLNHIKLNTRLLTDLYPDVLIQSTSTTTVPDYQPIKYLGKNAKHIALLINNPSLPYLPDNELSFLTSILSACKLSLADVAIVNLHSIPINRMEENLQSLDANIVILFGMDPLSIDLPINFPQFQLQGFNGKTYLFSPTLQELEMDKALKLKLWNCLKTLFGI</sequence>
<protein>
    <submittedName>
        <fullName evidence="1">Uncharacterized protein</fullName>
    </submittedName>
</protein>
<reference evidence="1 2" key="1">
    <citation type="submission" date="2016-11" db="EMBL/GenBank/DDBJ databases">
        <authorList>
            <person name="Jaros S."/>
            <person name="Januszkiewicz K."/>
            <person name="Wedrychowicz H."/>
        </authorList>
    </citation>
    <scope>NUCLEOTIDE SEQUENCE [LARGE SCALE GENOMIC DNA]</scope>
    <source>
        <strain evidence="1 2">DSM 18119</strain>
    </source>
</reference>
<name>A0A1M4TDU6_9BACT</name>
<evidence type="ECO:0000313" key="1">
    <source>
        <dbReference type="EMBL" id="SHE42548.1"/>
    </source>
</evidence>
<dbReference type="STRING" id="1121884.SAMN02745131_00423"/>
<dbReference type="AlphaFoldDB" id="A0A1M4TDU6"/>
<proteinExistence type="predicted"/>
<keyword evidence="2" id="KW-1185">Reference proteome</keyword>
<dbReference type="RefSeq" id="WP_072833564.1">
    <property type="nucleotide sequence ID" value="NZ_FQUU01000001.1"/>
</dbReference>
<organism evidence="1 2">
    <name type="scientific">Flavisolibacter ginsengisoli DSM 18119</name>
    <dbReference type="NCBI Taxonomy" id="1121884"/>
    <lineage>
        <taxon>Bacteria</taxon>
        <taxon>Pseudomonadati</taxon>
        <taxon>Bacteroidota</taxon>
        <taxon>Chitinophagia</taxon>
        <taxon>Chitinophagales</taxon>
        <taxon>Chitinophagaceae</taxon>
        <taxon>Flavisolibacter</taxon>
    </lineage>
</organism>
<dbReference type="OrthoDB" id="824384at2"/>
<dbReference type="Proteomes" id="UP000184048">
    <property type="component" value="Unassembled WGS sequence"/>
</dbReference>
<dbReference type="EMBL" id="FQUU01000001">
    <property type="protein sequence ID" value="SHE42548.1"/>
    <property type="molecule type" value="Genomic_DNA"/>
</dbReference>
<evidence type="ECO:0000313" key="2">
    <source>
        <dbReference type="Proteomes" id="UP000184048"/>
    </source>
</evidence>